<dbReference type="CDD" id="cd01392">
    <property type="entry name" value="HTH_LacI"/>
    <property type="match status" value="1"/>
</dbReference>
<dbReference type="Proteomes" id="UP000321296">
    <property type="component" value="Chromosome"/>
</dbReference>
<keyword evidence="1" id="KW-0805">Transcription regulation</keyword>
<protein>
    <submittedName>
        <fullName evidence="6">LacI family transcriptional regulator</fullName>
    </submittedName>
</protein>
<dbReference type="InterPro" id="IPR001387">
    <property type="entry name" value="Cro/C1-type_HTH"/>
</dbReference>
<accession>A0A5B8T389</accession>
<dbReference type="GO" id="GO:0000976">
    <property type="term" value="F:transcription cis-regulatory region binding"/>
    <property type="evidence" value="ECO:0007669"/>
    <property type="project" value="TreeGrafter"/>
</dbReference>
<dbReference type="InterPro" id="IPR010982">
    <property type="entry name" value="Lambda_DNA-bd_dom_sf"/>
</dbReference>
<name>A0A5B8T389_LEUPS</name>
<keyword evidence="2" id="KW-0238">DNA-binding</keyword>
<dbReference type="InterPro" id="IPR028082">
    <property type="entry name" value="Peripla_BP_I"/>
</dbReference>
<keyword evidence="3" id="KW-0804">Transcription</keyword>
<evidence type="ECO:0000313" key="6">
    <source>
        <dbReference type="EMBL" id="QEA42285.1"/>
    </source>
</evidence>
<dbReference type="SUPFAM" id="SSF47413">
    <property type="entry name" value="lambda repressor-like DNA-binding domains"/>
    <property type="match status" value="1"/>
</dbReference>
<dbReference type="EMBL" id="CP042383">
    <property type="protein sequence ID" value="QEA42285.1"/>
    <property type="molecule type" value="Genomic_DNA"/>
</dbReference>
<organism evidence="6 7">
    <name type="scientific">Leuconostoc pseudomesenteroides</name>
    <dbReference type="NCBI Taxonomy" id="33968"/>
    <lineage>
        <taxon>Bacteria</taxon>
        <taxon>Bacillati</taxon>
        <taxon>Bacillota</taxon>
        <taxon>Bacilli</taxon>
        <taxon>Lactobacillales</taxon>
        <taxon>Lactobacillaceae</taxon>
        <taxon>Leuconostoc</taxon>
    </lineage>
</organism>
<dbReference type="InterPro" id="IPR001761">
    <property type="entry name" value="Peripla_BP/Lac1_sug-bd_dom"/>
</dbReference>
<feature type="domain" description="HTH lacI-type" evidence="4">
    <location>
        <begin position="7"/>
        <end position="62"/>
    </location>
</feature>
<dbReference type="Pfam" id="PF00532">
    <property type="entry name" value="Peripla_BP_1"/>
    <property type="match status" value="1"/>
</dbReference>
<dbReference type="KEGG" id="lpse:FGL85_07070"/>
<dbReference type="Pfam" id="PF00356">
    <property type="entry name" value="LacI"/>
    <property type="match status" value="1"/>
</dbReference>
<evidence type="ECO:0000256" key="2">
    <source>
        <dbReference type="ARBA" id="ARBA00023125"/>
    </source>
</evidence>
<evidence type="ECO:0000256" key="1">
    <source>
        <dbReference type="ARBA" id="ARBA00023015"/>
    </source>
</evidence>
<dbReference type="PANTHER" id="PTHR30146">
    <property type="entry name" value="LACI-RELATED TRANSCRIPTIONAL REPRESSOR"/>
    <property type="match status" value="1"/>
</dbReference>
<dbReference type="SMART" id="SM00354">
    <property type="entry name" value="HTH_LACI"/>
    <property type="match status" value="1"/>
</dbReference>
<dbReference type="PRINTS" id="PR00036">
    <property type="entry name" value="HTHLACI"/>
</dbReference>
<dbReference type="PROSITE" id="PS00356">
    <property type="entry name" value="HTH_LACI_1"/>
    <property type="match status" value="1"/>
</dbReference>
<dbReference type="SUPFAM" id="SSF53822">
    <property type="entry name" value="Periplasmic binding protein-like I"/>
    <property type="match status" value="1"/>
</dbReference>
<dbReference type="Gene3D" id="1.10.260.40">
    <property type="entry name" value="lambda repressor-like DNA-binding domains"/>
    <property type="match status" value="1"/>
</dbReference>
<dbReference type="Gene3D" id="3.40.50.2300">
    <property type="match status" value="2"/>
</dbReference>
<evidence type="ECO:0000256" key="3">
    <source>
        <dbReference type="ARBA" id="ARBA00023163"/>
    </source>
</evidence>
<dbReference type="PROSITE" id="PS50943">
    <property type="entry name" value="HTH_CROC1"/>
    <property type="match status" value="1"/>
</dbReference>
<dbReference type="GO" id="GO:0003700">
    <property type="term" value="F:DNA-binding transcription factor activity"/>
    <property type="evidence" value="ECO:0007669"/>
    <property type="project" value="TreeGrafter"/>
</dbReference>
<dbReference type="AlphaFoldDB" id="A0A5B8T389"/>
<gene>
    <name evidence="6" type="ORF">FGL85_07070</name>
</gene>
<dbReference type="PROSITE" id="PS50932">
    <property type="entry name" value="HTH_LACI_2"/>
    <property type="match status" value="1"/>
</dbReference>
<proteinExistence type="predicted"/>
<feature type="domain" description="HTH cro/C1-type" evidence="5">
    <location>
        <begin position="3"/>
        <end position="52"/>
    </location>
</feature>
<dbReference type="PANTHER" id="PTHR30146:SF154">
    <property type="entry name" value="TRANSCRIPTION REGULATOR, MEMBER OF GALR FAMILY"/>
    <property type="match status" value="1"/>
</dbReference>
<evidence type="ECO:0000259" key="4">
    <source>
        <dbReference type="PROSITE" id="PS50932"/>
    </source>
</evidence>
<sequence>MTNQQKLTISDIAKLANVSIATVSRYLNGQLNQMSEATAQKIKKIITETDYIRNSAAVQLAKKRSNLVAVVASNIDEYFSSEYFKGIVSILSAFGYIGVLLDSDSNLKTEKAHLESVYNQNFAGVILQPLTTDSAVIRKFLNHNMPIVLIDREIADLEMSSVTTNNFEIAKYAMAQLSPDSFSSVTVITEPVKKLSTRVARVAGIKTVFDQVNVIEKHSEHFDVNQLATTVDLNNPKNLLVVLKERLLIQLLTHPSFLTQAHQTQNITGFIDTAMPRYLAPNFKFIQQSPYLMGASAAEILIKHLSSANNDYQQNIQNIIVPSHYK</sequence>
<dbReference type="InterPro" id="IPR000843">
    <property type="entry name" value="HTH_LacI"/>
</dbReference>
<evidence type="ECO:0000259" key="5">
    <source>
        <dbReference type="PROSITE" id="PS50943"/>
    </source>
</evidence>
<evidence type="ECO:0000313" key="7">
    <source>
        <dbReference type="Proteomes" id="UP000321296"/>
    </source>
</evidence>
<dbReference type="RefSeq" id="WP_147651429.1">
    <property type="nucleotide sequence ID" value="NZ_CP042383.1"/>
</dbReference>
<reference evidence="6 7" key="1">
    <citation type="submission" date="2019-06" db="EMBL/GenBank/DDBJ databases">
        <title>Genome analyses of bacteria isolated from kimchi.</title>
        <authorList>
            <person name="Lee S."/>
            <person name="Ahn S."/>
            <person name="Roh S."/>
        </authorList>
    </citation>
    <scope>NUCLEOTIDE SEQUENCE [LARGE SCALE GENOMIC DNA]</scope>
    <source>
        <strain evidence="6 7">CBA3630</strain>
    </source>
</reference>